<protein>
    <submittedName>
        <fullName evidence="3">Unannotated protein</fullName>
    </submittedName>
</protein>
<accession>A0A6J6VAM0</accession>
<dbReference type="Pfam" id="PF17963">
    <property type="entry name" value="Big_9"/>
    <property type="match status" value="1"/>
</dbReference>
<name>A0A6J6VAM0_9ZZZZ</name>
<feature type="region of interest" description="Disordered" evidence="1">
    <location>
        <begin position="1779"/>
        <end position="1807"/>
    </location>
</feature>
<organism evidence="3">
    <name type="scientific">freshwater metagenome</name>
    <dbReference type="NCBI Taxonomy" id="449393"/>
    <lineage>
        <taxon>unclassified sequences</taxon>
        <taxon>metagenomes</taxon>
        <taxon>ecological metagenomes</taxon>
    </lineage>
</organism>
<proteinExistence type="predicted"/>
<evidence type="ECO:0000256" key="1">
    <source>
        <dbReference type="SAM" id="MobiDB-lite"/>
    </source>
</evidence>
<feature type="compositionally biased region" description="Basic residues" evidence="1">
    <location>
        <begin position="1989"/>
        <end position="1999"/>
    </location>
</feature>
<feature type="region of interest" description="Disordered" evidence="1">
    <location>
        <begin position="1696"/>
        <end position="1715"/>
    </location>
</feature>
<feature type="compositionally biased region" description="Low complexity" evidence="1">
    <location>
        <begin position="1704"/>
        <end position="1715"/>
    </location>
</feature>
<evidence type="ECO:0000313" key="3">
    <source>
        <dbReference type="EMBL" id="CAB4769351.1"/>
    </source>
</evidence>
<dbReference type="InterPro" id="IPR017868">
    <property type="entry name" value="Filamin/ABP280_repeat-like"/>
</dbReference>
<dbReference type="Gene3D" id="2.60.40.10">
    <property type="entry name" value="Immunoglobulins"/>
    <property type="match status" value="1"/>
</dbReference>
<dbReference type="InterPro" id="IPR032109">
    <property type="entry name" value="Big_3_5"/>
</dbReference>
<dbReference type="Pfam" id="PF16640">
    <property type="entry name" value="Big_3_5"/>
    <property type="match status" value="1"/>
</dbReference>
<dbReference type="Gene3D" id="2.60.40.1120">
    <property type="entry name" value="Carboxypeptidase-like, regulatory domain"/>
    <property type="match status" value="1"/>
</dbReference>
<reference evidence="3" key="1">
    <citation type="submission" date="2020-05" db="EMBL/GenBank/DDBJ databases">
        <authorList>
            <person name="Chiriac C."/>
            <person name="Salcher M."/>
            <person name="Ghai R."/>
            <person name="Kavagutti S V."/>
        </authorList>
    </citation>
    <scope>NUCLEOTIDE SEQUENCE</scope>
</reference>
<dbReference type="InterPro" id="IPR013783">
    <property type="entry name" value="Ig-like_fold"/>
</dbReference>
<dbReference type="PROSITE" id="PS50194">
    <property type="entry name" value="FILAMIN_REPEAT"/>
    <property type="match status" value="1"/>
</dbReference>
<feature type="domain" description="Bacterial Ig-like" evidence="2">
    <location>
        <begin position="1905"/>
        <end position="1988"/>
    </location>
</feature>
<sequence>MVRRSLHAVIAVAMAVLALILSPLTASAMAVEEVTPALGVSVTVESDDGRFVLGGIELTLFEWIESTEGAGEWVATSDELDPTDEDGAAAFQVTDAGDYMLGFVDPNGEFEPGFGLGGTTQPEGPGAPGTFAFDGVSGDPISLDVALVSIVDPETEDAEVVGLVLDEEGDPIPYVKVEALTAAEPGAATRVVPGTPDEDEYVVYTDYTNDFSQNGNHEPRGGYRLILPPGQYRILFTTEEGETFFYGDDSPEVITTEAGRHYELADSTLPSQPEVPVVALTGKAVDAAGDGMGFEYVELWRVRANQSFDFIDAMDADDEGFFTFQAAPVGKPLIVCGYSRGFGYQICADGKRSLFEAVDSAFEIPVDSTGFTAEEPLLVDPTVDVTVTLKGDKGQPLEDVFVSLIGRDGSRFGNVTNDEGRAVVFDVFPGDHKLCAYPYRSYCFAGTGVPPVQAEQEAAFFAVPGGALSVSLPDFGLPYGGAFTATVADPQGAPVENVRAIVLRFDEELGYFDYVEGSTSGPDGAITARFTEPGDYRFCLQLNGRQDLSCIGADEENYFGTPIDVDESDELLPLGEIAVPEPVMFEGKVVDRDGEPVPYPFLEFRSLVTHEGGSFLPYVGYGDGQEDGSYSIPVFASDEQITACAQRNGFRGCLGGTQNPEEDGTTFVAVDGTVNPIQVADIVLGYSGSAACPSFHGGASFGDGAVLDNGTLTMGAACFGDHVVFNEDYDTEDESGWVGLRLNGQPDAITQGCWCGGWGVADAASGVAGYASQEDTRNLRLSAFSVSEDGTRAASTVAVGIEDGGDPALEVMHESLPSTSSSAYLVRVSITNTGDEEAQLRYRRTVDWDVAPTQFDEIVTTDTGALPEIAFSSNDGFASPNPLSRRDSRGVTGNFTFGPKDQGTLLDFDFGQLLAGETKTFTLAFGGAPSKDEAESILNGLDAQAYSMATASDPSQDTSYFIAYGVDDDGVTDVPVANTDEAAVFVDGSVEIPVLVNDVANADGDLVVLGAEGAVHGAVMCSTTSCSYEHDGGSATSDSFRYTIRNSAGRTDVGRVNITITEAPESAVVDDPPVITPSSDLIEGDVLEVTPATYIDERGTLTRTYDWYLNFGSSPYLFWSGSDTEVELPSWASGATVTVTETAKAAGFKPVSSTSEPTDVVQGVPELYATAYPEFTRTPTQDLPVSLEGAEWASWDGNDDQPETPDAISYRWNVGGELLNSDDDRLSEDGAIFTPTAADVGKWIQVELLATKEGFLPGYAYAYAARIKGEDDRSRVVRVNVTRPDGNDEGVADDAVNEASVWMCSDTGGCYSASLRDGAFEFDVPSSQNGIAYQVSVYPYAGDLLTKSASVSVRNAAQDDDSPQEVTVKLDAIAPPPPSISFPGTSPTRGQGDEAIPMGFIGSPLTPFTATGCTPEETPTWTLTFANGSTPMTGGVSATVENADDPTKVDYTIEIPDLTSSGHATITTNFECDGPISFTIYIDPSGYVTDQFGRTIAGAEVTLLRDLGGANFAPVTDGNTTVMDPNVNDSNPSLTDETGFFRWDVAEGDYRVSVTSATSGGAACAVVTTPTMSVPPERVDLVVKTECEGASTPVPESAPQVTGTREVGRVLSVATGTWDNGIVQTGIQWLRNGNPIAGATGSQYTLVQDDAGTTVTARVTAQRPNYVQENGSGALVSFTPFTSAAVGGGAVTVANPGNPGGGTPTTISNTTKPSISGTAKVSGSLAADPGTWSTEGLTFAYQWLRDGAPIAGATGATYAPVVADLDKSVTLTVTASKSGLTSGTATSDPVTVGKGAAPQNTGAKPLVTGTPEVGESLNVSNGTWDLDELTFAYQWLRDGEPIEGATAATYVVTEGDRGAELTARVTATKAGHEDGSALASGLTVPDEEEPVEPAASTTKATLLGEKVEQGERGQVRVKVTSEGESVPTGTLTVTAGRKSVEVELTEADNGKVKVTLPKLKPGKYEVSVSYSGDDATEGSSDEAGTLKVKEKKKGRKGKGKKADRTGGGRPMAAFL</sequence>
<feature type="region of interest" description="Disordered" evidence="1">
    <location>
        <begin position="1969"/>
        <end position="2015"/>
    </location>
</feature>
<feature type="compositionally biased region" description="Polar residues" evidence="1">
    <location>
        <begin position="1779"/>
        <end position="1789"/>
    </location>
</feature>
<gene>
    <name evidence="3" type="ORF">UFOPK2761_03294</name>
</gene>
<dbReference type="Gene3D" id="2.60.40.2700">
    <property type="match status" value="3"/>
</dbReference>
<dbReference type="EMBL" id="CAEZYQ010000043">
    <property type="protein sequence ID" value="CAB4769351.1"/>
    <property type="molecule type" value="Genomic_DNA"/>
</dbReference>
<evidence type="ECO:0000259" key="2">
    <source>
        <dbReference type="Pfam" id="PF16640"/>
    </source>
</evidence>